<dbReference type="RefSeq" id="WP_028386856.1">
    <property type="nucleotide sequence ID" value="NZ_CAAAHN010000032.1"/>
</dbReference>
<protein>
    <submittedName>
        <fullName evidence="1">Uncharacterized protein</fullName>
    </submittedName>
</protein>
<comment type="caution">
    <text evidence="1">The sequence shown here is derived from an EMBL/GenBank/DDBJ whole genome shotgun (WGS) entry which is preliminary data.</text>
</comment>
<proteinExistence type="predicted"/>
<dbReference type="EMBL" id="LNYC01000045">
    <property type="protein sequence ID" value="KTC99305.1"/>
    <property type="molecule type" value="Genomic_DNA"/>
</dbReference>
<gene>
    <name evidence="1" type="ORF">Lgee_1243</name>
</gene>
<name>A0A0W0TUM5_9GAMM</name>
<dbReference type="AlphaFoldDB" id="A0A0W0TUM5"/>
<evidence type="ECO:0000313" key="2">
    <source>
        <dbReference type="Proteomes" id="UP000054785"/>
    </source>
</evidence>
<sequence length="172" mass="19192">MRTTGRYEGVPWNLVGAGDRLRALARFRLKRAEARLACCMGLEPSCKAQSLCKTISKRYHRLAAGALLDSTSSLLKAQAFGAQAFYLAIQAYKSQGGLDARTAATLAWAYRELAALLEKEGLKADMHPPLNHMNHYGYFAGREGGSTHDYRQIDVLFMRLEQIHADRKRSDT</sequence>
<accession>A0A0W0TUM5</accession>
<evidence type="ECO:0000313" key="1">
    <source>
        <dbReference type="EMBL" id="KTC99305.1"/>
    </source>
</evidence>
<reference evidence="1 2" key="1">
    <citation type="submission" date="2015-11" db="EMBL/GenBank/DDBJ databases">
        <title>Genomic analysis of 38 Legionella species identifies large and diverse effector repertoires.</title>
        <authorList>
            <person name="Burstein D."/>
            <person name="Amaro F."/>
            <person name="Zusman T."/>
            <person name="Lifshitz Z."/>
            <person name="Cohen O."/>
            <person name="Gilbert J.A."/>
            <person name="Pupko T."/>
            <person name="Shuman H.A."/>
            <person name="Segal G."/>
        </authorList>
    </citation>
    <scope>NUCLEOTIDE SEQUENCE [LARGE SCALE GENOMIC DNA]</scope>
    <source>
        <strain evidence="1 2">ATCC 49504</strain>
    </source>
</reference>
<keyword evidence="2" id="KW-1185">Reference proteome</keyword>
<dbReference type="STRING" id="45065.Lgee_1243"/>
<organism evidence="1 2">
    <name type="scientific">Legionella geestiana</name>
    <dbReference type="NCBI Taxonomy" id="45065"/>
    <lineage>
        <taxon>Bacteria</taxon>
        <taxon>Pseudomonadati</taxon>
        <taxon>Pseudomonadota</taxon>
        <taxon>Gammaproteobacteria</taxon>
        <taxon>Legionellales</taxon>
        <taxon>Legionellaceae</taxon>
        <taxon>Legionella</taxon>
    </lineage>
</organism>
<dbReference type="Proteomes" id="UP000054785">
    <property type="component" value="Unassembled WGS sequence"/>
</dbReference>